<gene>
    <name evidence="2" type="ORF">L195_g044848</name>
</gene>
<sequence length="199" mass="22471">MEALIPLFEGKKTVGCKWVFSIKYKADGSIDRYKARLVAKGFTQTYGIDYTETFSPVAKLNIVRVLLSLAANLDWPLLQLDVKNVFLHGNLEEEVYMDISLGYMSSSALKKYGFDQSNADHTLFIKHRHGKVTALIVYVDDMIITGDDTEEISLLQEKLAAEFKMKNLGGLKYFFGNRGDKVTKRHFLVSKKVCAGPFV</sequence>
<dbReference type="PANTHER" id="PTHR43383">
    <property type="entry name" value="NODULIN 6"/>
    <property type="match status" value="1"/>
</dbReference>
<dbReference type="Pfam" id="PF07727">
    <property type="entry name" value="RVT_2"/>
    <property type="match status" value="2"/>
</dbReference>
<feature type="domain" description="Reverse transcriptase Ty1/copia-type" evidence="1">
    <location>
        <begin position="107"/>
        <end position="176"/>
    </location>
</feature>
<name>A0A2K3MD71_TRIPR</name>
<dbReference type="EMBL" id="ASHM01057541">
    <property type="protein sequence ID" value="PNX88735.1"/>
    <property type="molecule type" value="Genomic_DNA"/>
</dbReference>
<evidence type="ECO:0000313" key="2">
    <source>
        <dbReference type="EMBL" id="PNX88735.1"/>
    </source>
</evidence>
<dbReference type="AlphaFoldDB" id="A0A2K3MD71"/>
<feature type="domain" description="Reverse transcriptase Ty1/copia-type" evidence="1">
    <location>
        <begin position="5"/>
        <end position="103"/>
    </location>
</feature>
<reference evidence="2 3" key="2">
    <citation type="journal article" date="2017" name="Front. Plant Sci.">
        <title>Gene Classification and Mining of Molecular Markers Useful in Red Clover (Trifolium pratense) Breeding.</title>
        <authorList>
            <person name="Istvanek J."/>
            <person name="Dluhosova J."/>
            <person name="Dluhos P."/>
            <person name="Patkova L."/>
            <person name="Nedelnik J."/>
            <person name="Repkova J."/>
        </authorList>
    </citation>
    <scope>NUCLEOTIDE SEQUENCE [LARGE SCALE GENOMIC DNA]</scope>
    <source>
        <strain evidence="3">cv. Tatra</strain>
        <tissue evidence="2">Young leaves</tissue>
    </source>
</reference>
<protein>
    <submittedName>
        <fullName evidence="2">Pentatricopeptide repeat-containing protein mitochondrial-like</fullName>
    </submittedName>
</protein>
<reference evidence="2 3" key="1">
    <citation type="journal article" date="2014" name="Am. J. Bot.">
        <title>Genome assembly and annotation for red clover (Trifolium pratense; Fabaceae).</title>
        <authorList>
            <person name="Istvanek J."/>
            <person name="Jaros M."/>
            <person name="Krenek A."/>
            <person name="Repkova J."/>
        </authorList>
    </citation>
    <scope>NUCLEOTIDE SEQUENCE [LARGE SCALE GENOMIC DNA]</scope>
    <source>
        <strain evidence="3">cv. Tatra</strain>
        <tissue evidence="2">Young leaves</tissue>
    </source>
</reference>
<accession>A0A2K3MD71</accession>
<dbReference type="InterPro" id="IPR013103">
    <property type="entry name" value="RVT_2"/>
</dbReference>
<dbReference type="SUPFAM" id="SSF56672">
    <property type="entry name" value="DNA/RNA polymerases"/>
    <property type="match status" value="1"/>
</dbReference>
<evidence type="ECO:0000259" key="1">
    <source>
        <dbReference type="Pfam" id="PF07727"/>
    </source>
</evidence>
<evidence type="ECO:0000313" key="3">
    <source>
        <dbReference type="Proteomes" id="UP000236291"/>
    </source>
</evidence>
<comment type="caution">
    <text evidence="2">The sequence shown here is derived from an EMBL/GenBank/DDBJ whole genome shotgun (WGS) entry which is preliminary data.</text>
</comment>
<dbReference type="STRING" id="57577.A0A2K3MD71"/>
<dbReference type="InterPro" id="IPR043502">
    <property type="entry name" value="DNA/RNA_pol_sf"/>
</dbReference>
<proteinExistence type="predicted"/>
<dbReference type="PANTHER" id="PTHR43383:SF2">
    <property type="entry name" value="AMIDOHYDROLASE 2 FAMILY PROTEIN"/>
    <property type="match status" value="1"/>
</dbReference>
<dbReference type="Proteomes" id="UP000236291">
    <property type="component" value="Unassembled WGS sequence"/>
</dbReference>
<organism evidence="2 3">
    <name type="scientific">Trifolium pratense</name>
    <name type="common">Red clover</name>
    <dbReference type="NCBI Taxonomy" id="57577"/>
    <lineage>
        <taxon>Eukaryota</taxon>
        <taxon>Viridiplantae</taxon>
        <taxon>Streptophyta</taxon>
        <taxon>Embryophyta</taxon>
        <taxon>Tracheophyta</taxon>
        <taxon>Spermatophyta</taxon>
        <taxon>Magnoliopsida</taxon>
        <taxon>eudicotyledons</taxon>
        <taxon>Gunneridae</taxon>
        <taxon>Pentapetalae</taxon>
        <taxon>rosids</taxon>
        <taxon>fabids</taxon>
        <taxon>Fabales</taxon>
        <taxon>Fabaceae</taxon>
        <taxon>Papilionoideae</taxon>
        <taxon>50 kb inversion clade</taxon>
        <taxon>NPAAA clade</taxon>
        <taxon>Hologalegina</taxon>
        <taxon>IRL clade</taxon>
        <taxon>Trifolieae</taxon>
        <taxon>Trifolium</taxon>
    </lineage>
</organism>